<reference evidence="2" key="2">
    <citation type="submission" date="2022-01" db="EMBL/GenBank/DDBJ databases">
        <authorList>
            <person name="Yamashiro T."/>
            <person name="Shiraishi A."/>
            <person name="Satake H."/>
            <person name="Nakayama K."/>
        </authorList>
    </citation>
    <scope>NUCLEOTIDE SEQUENCE</scope>
</reference>
<gene>
    <name evidence="2" type="ORF">Tco_0860364</name>
</gene>
<feature type="compositionally biased region" description="Basic and acidic residues" evidence="1">
    <location>
        <begin position="98"/>
        <end position="113"/>
    </location>
</feature>
<keyword evidence="3" id="KW-1185">Reference proteome</keyword>
<evidence type="ECO:0000313" key="3">
    <source>
        <dbReference type="Proteomes" id="UP001151760"/>
    </source>
</evidence>
<accession>A0ABQ5BH00</accession>
<proteinExistence type="predicted"/>
<evidence type="ECO:0000313" key="2">
    <source>
        <dbReference type="EMBL" id="GJT13322.1"/>
    </source>
</evidence>
<name>A0ABQ5BH00_9ASTR</name>
<feature type="compositionally biased region" description="Polar residues" evidence="1">
    <location>
        <begin position="155"/>
        <end position="164"/>
    </location>
</feature>
<comment type="caution">
    <text evidence="2">The sequence shown here is derived from an EMBL/GenBank/DDBJ whole genome shotgun (WGS) entry which is preliminary data.</text>
</comment>
<feature type="compositionally biased region" description="Polar residues" evidence="1">
    <location>
        <begin position="172"/>
        <end position="181"/>
    </location>
</feature>
<organism evidence="2 3">
    <name type="scientific">Tanacetum coccineum</name>
    <dbReference type="NCBI Taxonomy" id="301880"/>
    <lineage>
        <taxon>Eukaryota</taxon>
        <taxon>Viridiplantae</taxon>
        <taxon>Streptophyta</taxon>
        <taxon>Embryophyta</taxon>
        <taxon>Tracheophyta</taxon>
        <taxon>Spermatophyta</taxon>
        <taxon>Magnoliopsida</taxon>
        <taxon>eudicotyledons</taxon>
        <taxon>Gunneridae</taxon>
        <taxon>Pentapetalae</taxon>
        <taxon>asterids</taxon>
        <taxon>campanulids</taxon>
        <taxon>Asterales</taxon>
        <taxon>Asteraceae</taxon>
        <taxon>Asteroideae</taxon>
        <taxon>Anthemideae</taxon>
        <taxon>Anthemidinae</taxon>
        <taxon>Tanacetum</taxon>
    </lineage>
</organism>
<dbReference type="EMBL" id="BQNB010013220">
    <property type="protein sequence ID" value="GJT13322.1"/>
    <property type="molecule type" value="Genomic_DNA"/>
</dbReference>
<evidence type="ECO:0000256" key="1">
    <source>
        <dbReference type="SAM" id="MobiDB-lite"/>
    </source>
</evidence>
<reference evidence="2" key="1">
    <citation type="journal article" date="2022" name="Int. J. Mol. Sci.">
        <title>Draft Genome of Tanacetum Coccineum: Genomic Comparison of Closely Related Tanacetum-Family Plants.</title>
        <authorList>
            <person name="Yamashiro T."/>
            <person name="Shiraishi A."/>
            <person name="Nakayama K."/>
            <person name="Satake H."/>
        </authorList>
    </citation>
    <scope>NUCLEOTIDE SEQUENCE</scope>
</reference>
<feature type="region of interest" description="Disordered" evidence="1">
    <location>
        <begin position="98"/>
        <end position="197"/>
    </location>
</feature>
<sequence length="197" mass="21610">MSSYALCWGLNIDIAGIVSDDLITKLTAGRKKGREKSICYTRYISLVIEHLLGEAYVNKDLFPTKPYLIIGATFKPSSLTKVPLTSYMRIVAKLSKEPQTHASEEAHVEDTGEKSLSGTSVHPVSKPKAKDDKKRRTKKNPSSSEPNVSKDVAQTPITQASDSQLVEETEVTADTTQSLDASKSAEEQENQPQTADR</sequence>
<protein>
    <submittedName>
        <fullName evidence="2">Uncharacterized protein</fullName>
    </submittedName>
</protein>
<dbReference type="Proteomes" id="UP001151760">
    <property type="component" value="Unassembled WGS sequence"/>
</dbReference>